<sequence length="128" mass="13802">MIFAQPTPDQIATARQELPAAMARLADLNRETLLGFGEAMIGDPTDPATQRALREYQQWRKGMDAAKMSAAAVMVAAGADPDRVCKELRVGFHALRAYLPFTPYAALAVGEEPEPEDGPVMDAVTVTV</sequence>
<evidence type="ECO:0000313" key="2">
    <source>
        <dbReference type="Proteomes" id="UP000465622"/>
    </source>
</evidence>
<name>A0ABM7I568_MYCME</name>
<accession>A0ABM7I568</accession>
<reference evidence="1 2" key="1">
    <citation type="journal article" date="2019" name="Emerg. Microbes Infect.">
        <title>Comprehensive subspecies identification of 175 nontuberculous mycobacteria species based on 7547 genomic profiles.</title>
        <authorList>
            <person name="Matsumoto Y."/>
            <person name="Kinjo T."/>
            <person name="Motooka D."/>
            <person name="Nabeya D."/>
            <person name="Jung N."/>
            <person name="Uechi K."/>
            <person name="Horii T."/>
            <person name="Iida T."/>
            <person name="Fujita J."/>
            <person name="Nakamura S."/>
        </authorList>
    </citation>
    <scope>NUCLEOTIDE SEQUENCE [LARGE SCALE GENOMIC DNA]</scope>
    <source>
        <strain evidence="1 2">JCM 12375</strain>
    </source>
</reference>
<organism evidence="1 2">
    <name type="scientific">Mycolicibacterium mageritense</name>
    <name type="common">Mycobacterium mageritense</name>
    <dbReference type="NCBI Taxonomy" id="53462"/>
    <lineage>
        <taxon>Bacteria</taxon>
        <taxon>Bacillati</taxon>
        <taxon>Actinomycetota</taxon>
        <taxon>Actinomycetes</taxon>
        <taxon>Mycobacteriales</taxon>
        <taxon>Mycobacteriaceae</taxon>
        <taxon>Mycolicibacterium</taxon>
    </lineage>
</organism>
<dbReference type="EMBL" id="AP022567">
    <property type="protein sequence ID" value="BBX38062.1"/>
    <property type="molecule type" value="Genomic_DNA"/>
</dbReference>
<dbReference type="RefSeq" id="WP_036443212.1">
    <property type="nucleotide sequence ID" value="NZ_AP022567.1"/>
</dbReference>
<protein>
    <recommendedName>
        <fullName evidence="3">Transcriptional regulator</fullName>
    </recommendedName>
</protein>
<proteinExistence type="predicted"/>
<evidence type="ECO:0008006" key="3">
    <source>
        <dbReference type="Google" id="ProtNLM"/>
    </source>
</evidence>
<evidence type="ECO:0000313" key="1">
    <source>
        <dbReference type="EMBL" id="BBX38062.1"/>
    </source>
</evidence>
<gene>
    <name evidence="1" type="ORF">MMAGJ_73440</name>
</gene>
<dbReference type="Proteomes" id="UP000465622">
    <property type="component" value="Chromosome"/>
</dbReference>
<keyword evidence="2" id="KW-1185">Reference proteome</keyword>